<dbReference type="CDD" id="cd00093">
    <property type="entry name" value="HTH_XRE"/>
    <property type="match status" value="1"/>
</dbReference>
<dbReference type="SMART" id="SM00530">
    <property type="entry name" value="HTH_XRE"/>
    <property type="match status" value="1"/>
</dbReference>
<proteinExistence type="predicted"/>
<dbReference type="AlphaFoldDB" id="A0A2T4IIU5"/>
<gene>
    <name evidence="2" type="ORF">C8261_03185</name>
</gene>
<protein>
    <submittedName>
        <fullName evidence="2">Transcriptional regulator</fullName>
    </submittedName>
</protein>
<comment type="caution">
    <text evidence="2">The sequence shown here is derived from an EMBL/GenBank/DDBJ whole genome shotgun (WGS) entry which is preliminary data.</text>
</comment>
<evidence type="ECO:0000259" key="1">
    <source>
        <dbReference type="SMART" id="SM00530"/>
    </source>
</evidence>
<dbReference type="EMBL" id="PZKC01000002">
    <property type="protein sequence ID" value="PTD97693.1"/>
    <property type="molecule type" value="Genomic_DNA"/>
</dbReference>
<dbReference type="GO" id="GO:0003677">
    <property type="term" value="F:DNA binding"/>
    <property type="evidence" value="ECO:0007669"/>
    <property type="project" value="InterPro"/>
</dbReference>
<dbReference type="RefSeq" id="WP_107492213.1">
    <property type="nucleotide sequence ID" value="NZ_PZKC01000002.1"/>
</dbReference>
<sequence>MSTSADLVAVLKSELRDARITYAELAGRIGLAESSVKRMFARDGDMPLSRVDEICRVLGLDFVDLARRVADRQPLLAELTLEQEQAVVADRRLLLVAICCMSQWSAEQIVATYRMDAAECTGHLLRLDRLGIIELRPLNRYRLRVAKGFRWRANGPVMSYFRTEVLDDYFAGGFDGEAEMLTVVHGQIGAGLANSFRERLARVGEDFARQHIVDQKLPATQRRPYTLVIAMRSWLMAAFRDMKREEVAWPDAS</sequence>
<evidence type="ECO:0000313" key="3">
    <source>
        <dbReference type="Proteomes" id="UP000241193"/>
    </source>
</evidence>
<dbReference type="Proteomes" id="UP000241193">
    <property type="component" value="Unassembled WGS sequence"/>
</dbReference>
<evidence type="ECO:0000313" key="2">
    <source>
        <dbReference type="EMBL" id="PTD97693.1"/>
    </source>
</evidence>
<dbReference type="InterPro" id="IPR001387">
    <property type="entry name" value="Cro/C1-type_HTH"/>
</dbReference>
<dbReference type="OrthoDB" id="5298444at2"/>
<reference evidence="2 3" key="1">
    <citation type="submission" date="2018-03" db="EMBL/GenBank/DDBJ databases">
        <authorList>
            <person name="Keele B.F."/>
        </authorList>
    </citation>
    <scope>NUCLEOTIDE SEQUENCE [LARGE SCALE GENOMIC DNA]</scope>
    <source>
        <strain evidence="2 3">D20</strain>
    </source>
</reference>
<accession>A0A2T4IIU5</accession>
<dbReference type="Pfam" id="PF13443">
    <property type="entry name" value="HTH_26"/>
    <property type="match status" value="1"/>
</dbReference>
<feature type="domain" description="HTH cro/C1-type" evidence="1">
    <location>
        <begin position="10"/>
        <end position="65"/>
    </location>
</feature>
<keyword evidence="3" id="KW-1185">Reference proteome</keyword>
<dbReference type="SUPFAM" id="SSF47413">
    <property type="entry name" value="lambda repressor-like DNA-binding domains"/>
    <property type="match status" value="1"/>
</dbReference>
<name>A0A2T4IIU5_9RHOO</name>
<reference evidence="2 3" key="2">
    <citation type="submission" date="2018-04" db="EMBL/GenBank/DDBJ databases">
        <title>Thauera lacus sp. nov., isolated from an saline lake in Inner Mongolia, China.</title>
        <authorList>
            <person name="Liang Q.-Y."/>
        </authorList>
    </citation>
    <scope>NUCLEOTIDE SEQUENCE [LARGE SCALE GENOMIC DNA]</scope>
    <source>
        <strain evidence="2 3">D20</strain>
    </source>
</reference>
<organism evidence="2 3">
    <name type="scientific">Pseudothauera lacus</name>
    <dbReference type="NCBI Taxonomy" id="2136175"/>
    <lineage>
        <taxon>Bacteria</taxon>
        <taxon>Pseudomonadati</taxon>
        <taxon>Pseudomonadota</taxon>
        <taxon>Betaproteobacteria</taxon>
        <taxon>Rhodocyclales</taxon>
        <taxon>Zoogloeaceae</taxon>
        <taxon>Pseudothauera</taxon>
    </lineage>
</organism>
<dbReference type="InterPro" id="IPR010982">
    <property type="entry name" value="Lambda_DNA-bd_dom_sf"/>
</dbReference>